<organism evidence="2 3">
    <name type="scientific">Alkalispirillum mobile</name>
    <dbReference type="NCBI Taxonomy" id="85925"/>
    <lineage>
        <taxon>Bacteria</taxon>
        <taxon>Pseudomonadati</taxon>
        <taxon>Pseudomonadota</taxon>
        <taxon>Gammaproteobacteria</taxon>
        <taxon>Chromatiales</taxon>
        <taxon>Ectothiorhodospiraceae</taxon>
        <taxon>Alkalispirillum</taxon>
    </lineage>
</organism>
<dbReference type="Proteomes" id="UP000275461">
    <property type="component" value="Unassembled WGS sequence"/>
</dbReference>
<comment type="caution">
    <text evidence="2">The sequence shown here is derived from an EMBL/GenBank/DDBJ whole genome shotgun (WGS) entry which is preliminary data.</text>
</comment>
<dbReference type="SMART" id="SM00062">
    <property type="entry name" value="PBPb"/>
    <property type="match status" value="1"/>
</dbReference>
<evidence type="ECO:0000313" key="3">
    <source>
        <dbReference type="Proteomes" id="UP000275461"/>
    </source>
</evidence>
<dbReference type="AlphaFoldDB" id="A0A498C0Z9"/>
<name>A0A498C0Z9_9GAMM</name>
<reference evidence="2 3" key="1">
    <citation type="submission" date="2018-10" db="EMBL/GenBank/DDBJ databases">
        <title>Genomic Encyclopedia of Type Strains, Phase IV (KMG-IV): sequencing the most valuable type-strain genomes for metagenomic binning, comparative biology and taxonomic classification.</title>
        <authorList>
            <person name="Goeker M."/>
        </authorList>
    </citation>
    <scope>NUCLEOTIDE SEQUENCE [LARGE SCALE GENOMIC DNA]</scope>
    <source>
        <strain evidence="2 3">DSM 12769</strain>
    </source>
</reference>
<sequence>MVRGVAVAGRRASGGVTVRIKLGRFTVALLGMVGGAALATEPLVFNTEDYPPFNYERPSGRVSGISTEILREAAERAEVDATFRMQPWARSYAMAQRQAGHCVYSTSRTDEREDAFTWVGPLADNDWAVFARPDADIQINDLEDLHDYRVGGFRDDATTQYLESRGIDVATVSRDSVNARLLSVGRIDLWATGGRVAPWLAEREGAGEVEALHVFRQVDLYLACHPDTPAATLEALQEALDEMRADGAMQSIRDDYG</sequence>
<dbReference type="InterPro" id="IPR001638">
    <property type="entry name" value="Solute-binding_3/MltF_N"/>
</dbReference>
<keyword evidence="3" id="KW-1185">Reference proteome</keyword>
<protein>
    <submittedName>
        <fullName evidence="2">Amino acid ABC transporter substrate-binding protein (PAAT family)</fullName>
    </submittedName>
</protein>
<dbReference type="EMBL" id="RCDA01000002">
    <property type="protein sequence ID" value="RLK48767.1"/>
    <property type="molecule type" value="Genomic_DNA"/>
</dbReference>
<evidence type="ECO:0000259" key="1">
    <source>
        <dbReference type="SMART" id="SM00062"/>
    </source>
</evidence>
<proteinExistence type="predicted"/>
<evidence type="ECO:0000313" key="2">
    <source>
        <dbReference type="EMBL" id="RLK48767.1"/>
    </source>
</evidence>
<dbReference type="Pfam" id="PF00497">
    <property type="entry name" value="SBP_bac_3"/>
    <property type="match status" value="1"/>
</dbReference>
<gene>
    <name evidence="2" type="ORF">DFR31_1878</name>
</gene>
<dbReference type="PANTHER" id="PTHR38834:SF3">
    <property type="entry name" value="SOLUTE-BINDING PROTEIN FAMILY 3_N-TERMINAL DOMAIN-CONTAINING PROTEIN"/>
    <property type="match status" value="1"/>
</dbReference>
<accession>A0A498C0Z9</accession>
<dbReference type="Gene3D" id="3.40.190.10">
    <property type="entry name" value="Periplasmic binding protein-like II"/>
    <property type="match status" value="2"/>
</dbReference>
<feature type="domain" description="Solute-binding protein family 3/N-terminal" evidence="1">
    <location>
        <begin position="42"/>
        <end position="255"/>
    </location>
</feature>
<dbReference type="SUPFAM" id="SSF53850">
    <property type="entry name" value="Periplasmic binding protein-like II"/>
    <property type="match status" value="1"/>
</dbReference>
<dbReference type="PANTHER" id="PTHR38834">
    <property type="entry name" value="PERIPLASMIC SUBSTRATE BINDING PROTEIN FAMILY 3"/>
    <property type="match status" value="1"/>
</dbReference>